<comment type="caution">
    <text evidence="1">The sequence shown here is derived from an EMBL/GenBank/DDBJ whole genome shotgun (WGS) entry which is preliminary data.</text>
</comment>
<gene>
    <name evidence="1" type="ORF">PIB30_097586</name>
</gene>
<accession>A0ABU6QWX7</accession>
<sequence length="107" mass="12047">SFNPRGIDTHFTMVLLDTIRYTCRDLGFTKCSIRPRLDVSQTWLIKACPSFPKLPQVTFGPRFKRGPNVTNRTLEHHQQQATFGPSLELGPNVALTQAQGLAPLRNL</sequence>
<proteinExistence type="predicted"/>
<dbReference type="EMBL" id="JASCZI010002413">
    <property type="protein sequence ID" value="MED6116159.1"/>
    <property type="molecule type" value="Genomic_DNA"/>
</dbReference>
<name>A0ABU6QWX7_9FABA</name>
<dbReference type="Proteomes" id="UP001341840">
    <property type="component" value="Unassembled WGS sequence"/>
</dbReference>
<feature type="non-terminal residue" evidence="1">
    <location>
        <position position="1"/>
    </location>
</feature>
<evidence type="ECO:0000313" key="1">
    <source>
        <dbReference type="EMBL" id="MED6116159.1"/>
    </source>
</evidence>
<keyword evidence="2" id="KW-1185">Reference proteome</keyword>
<organism evidence="1 2">
    <name type="scientific">Stylosanthes scabra</name>
    <dbReference type="NCBI Taxonomy" id="79078"/>
    <lineage>
        <taxon>Eukaryota</taxon>
        <taxon>Viridiplantae</taxon>
        <taxon>Streptophyta</taxon>
        <taxon>Embryophyta</taxon>
        <taxon>Tracheophyta</taxon>
        <taxon>Spermatophyta</taxon>
        <taxon>Magnoliopsida</taxon>
        <taxon>eudicotyledons</taxon>
        <taxon>Gunneridae</taxon>
        <taxon>Pentapetalae</taxon>
        <taxon>rosids</taxon>
        <taxon>fabids</taxon>
        <taxon>Fabales</taxon>
        <taxon>Fabaceae</taxon>
        <taxon>Papilionoideae</taxon>
        <taxon>50 kb inversion clade</taxon>
        <taxon>dalbergioids sensu lato</taxon>
        <taxon>Dalbergieae</taxon>
        <taxon>Pterocarpus clade</taxon>
        <taxon>Stylosanthes</taxon>
    </lineage>
</organism>
<reference evidence="1 2" key="1">
    <citation type="journal article" date="2023" name="Plants (Basel)">
        <title>Bridging the Gap: Combining Genomics and Transcriptomics Approaches to Understand Stylosanthes scabra, an Orphan Legume from the Brazilian Caatinga.</title>
        <authorList>
            <person name="Ferreira-Neto J.R.C."/>
            <person name="da Silva M.D."/>
            <person name="Binneck E."/>
            <person name="de Melo N.F."/>
            <person name="da Silva R.H."/>
            <person name="de Melo A.L.T.M."/>
            <person name="Pandolfi V."/>
            <person name="Bustamante F.O."/>
            <person name="Brasileiro-Vidal A.C."/>
            <person name="Benko-Iseppon A.M."/>
        </authorList>
    </citation>
    <scope>NUCLEOTIDE SEQUENCE [LARGE SCALE GENOMIC DNA]</scope>
    <source>
        <tissue evidence="1">Leaves</tissue>
    </source>
</reference>
<evidence type="ECO:0000313" key="2">
    <source>
        <dbReference type="Proteomes" id="UP001341840"/>
    </source>
</evidence>
<protein>
    <submittedName>
        <fullName evidence="1">Uncharacterized protein</fullName>
    </submittedName>
</protein>